<dbReference type="Proteomes" id="UP001172083">
    <property type="component" value="Unassembled WGS sequence"/>
</dbReference>
<name>A0ABT8KZ65_9BACT</name>
<gene>
    <name evidence="2" type="ORF">QQ020_01920</name>
</gene>
<protein>
    <submittedName>
        <fullName evidence="2">AsmA-like C-terminal region-containing protein</fullName>
    </submittedName>
</protein>
<dbReference type="EMBL" id="JAUJEB010000001">
    <property type="protein sequence ID" value="MDN5210777.1"/>
    <property type="molecule type" value="Genomic_DNA"/>
</dbReference>
<accession>A0ABT8KZ65</accession>
<comment type="caution">
    <text evidence="2">The sequence shown here is derived from an EMBL/GenBank/DDBJ whole genome shotgun (WGS) entry which is preliminary data.</text>
</comment>
<evidence type="ECO:0000313" key="3">
    <source>
        <dbReference type="Proteomes" id="UP001172083"/>
    </source>
</evidence>
<dbReference type="PANTHER" id="PTHR30441">
    <property type="entry name" value="DUF748 DOMAIN-CONTAINING PROTEIN"/>
    <property type="match status" value="1"/>
</dbReference>
<sequence length="1070" mass="122418">MKFKFLKSRKFWWWFVSITALFPVLIFSILLSYIYVEQDNILQDQITTLNRQHKGLIVVGDSHLSPFENFPYISIKVDDVRVYEAKGDETSVIVDVADIYIGFNIWDIVGGNYDIQTLLIEEGFFNIVLHEDGTNNLQNALAASGETGEEEPVAIHLKNIELRKLDIHKLDEATNTDVEAFIYWGKGGFNTGNGLISAHIDTEFELNVIDNGDTTYIHHKHFEFHTDVTLDENTGLLTIKPSGITMEHGEFELAGSLDTKNDMNVDLVVKGTKPNFDMLIAFAPEDLIPVLERYENAGKIYFNAAVQGPTLHGQMPLIDAKFGASEAFLENTDKGKRINEMGFKGYFTNGKERSMRTMEFSLTDMTAKLESGQFLGSVVVNNFEEPEVNMQLNADFNLEFLAGFLNLANIENASGNVSLEMKFHDIIDLDQPELALNDLNQAYFSELKVTNLRLSSVDLPAPLKQLDMHLIMNGKQATLDQFDMLLGKSDLSMTGYLSDLPAIVHHTNIPVVAHLEIESDIFDIAEITGYSKKDSTGINERIEDLSVGFSFKSSAKAFTESRYLPRGEFFIDSLHAQLKHYPHELHDFHVDFLIDDRDLKIVDFTGFIDDSDFHFNGLVHDYGFWMQEELNGDVDLDITLTSDLLRLEDIFCYQGENYVPEDYRHEEFENLALHVNSSMHYKESALHAVDIDLDKFNAKMHVHPMRFEDFEGHLHYEDDHLMIQKFHGKMGRTVFDVNMNYYLGDDQAIKKRDNYLALKANYIDFDQLFNFNLAPSKTTETKAVTTTADVQEHAEAFNLYELPFTDMQFDVNVEHFIYHRIDLQHINAHLRTTQNHYIYVDTLNMNAAGGSFKMSGYFNGSDPKHIYMKPDLIIEDVNIDKLMFKFENFGQDHVVSENLHGRLSTRVNGKIRVYPDLVPDLDQSEVHMDVEVLDGRLENYEPMLMLSDYMGDKDLKNIRFDTLKNHVDITNGQLTIPNMTIESTLGHMELSGTQGLDHNIKYFLRIPWKTIKQAARYKLFGDKKNADGQTGDDKIIELDPNEKVRYLNLKIHGNIDDFKIGLGKAKQRKS</sequence>
<keyword evidence="3" id="KW-1185">Reference proteome</keyword>
<dbReference type="InterPro" id="IPR052894">
    <property type="entry name" value="AsmA-related"/>
</dbReference>
<evidence type="ECO:0000256" key="1">
    <source>
        <dbReference type="SAM" id="Phobius"/>
    </source>
</evidence>
<keyword evidence="1" id="KW-0472">Membrane</keyword>
<keyword evidence="1" id="KW-0812">Transmembrane</keyword>
<dbReference type="RefSeq" id="WP_346756118.1">
    <property type="nucleotide sequence ID" value="NZ_JAUJEB010000001.1"/>
</dbReference>
<proteinExistence type="predicted"/>
<organism evidence="2 3">
    <name type="scientific">Agaribacillus aureus</name>
    <dbReference type="NCBI Taxonomy" id="3051825"/>
    <lineage>
        <taxon>Bacteria</taxon>
        <taxon>Pseudomonadati</taxon>
        <taxon>Bacteroidota</taxon>
        <taxon>Cytophagia</taxon>
        <taxon>Cytophagales</taxon>
        <taxon>Splendidivirgaceae</taxon>
        <taxon>Agaribacillus</taxon>
    </lineage>
</organism>
<evidence type="ECO:0000313" key="2">
    <source>
        <dbReference type="EMBL" id="MDN5210777.1"/>
    </source>
</evidence>
<keyword evidence="1" id="KW-1133">Transmembrane helix</keyword>
<dbReference type="PANTHER" id="PTHR30441:SF8">
    <property type="entry name" value="DUF748 DOMAIN-CONTAINING PROTEIN"/>
    <property type="match status" value="1"/>
</dbReference>
<feature type="transmembrane region" description="Helical" evidence="1">
    <location>
        <begin position="12"/>
        <end position="36"/>
    </location>
</feature>
<reference evidence="2" key="1">
    <citation type="submission" date="2023-06" db="EMBL/GenBank/DDBJ databases">
        <title>Genomic of Agaribacillus aureum.</title>
        <authorList>
            <person name="Wang G."/>
        </authorList>
    </citation>
    <scope>NUCLEOTIDE SEQUENCE</scope>
    <source>
        <strain evidence="2">BMA12</strain>
    </source>
</reference>